<dbReference type="InterPro" id="IPR011032">
    <property type="entry name" value="GroES-like_sf"/>
</dbReference>
<dbReference type="Gene3D" id="3.40.50.720">
    <property type="entry name" value="NAD(P)-binding Rossmann-like Domain"/>
    <property type="match status" value="1"/>
</dbReference>
<evidence type="ECO:0000256" key="6">
    <source>
        <dbReference type="ARBA" id="ARBA00023002"/>
    </source>
</evidence>
<accession>A0ABN1P0Y8</accession>
<dbReference type="EC" id="1.1.1.1" evidence="3"/>
<dbReference type="InterPro" id="IPR036291">
    <property type="entry name" value="NAD(P)-bd_dom_sf"/>
</dbReference>
<comment type="similarity">
    <text evidence="2 9">Belongs to the zinc-containing alcohol dehydrogenase family.</text>
</comment>
<dbReference type="Pfam" id="PF08240">
    <property type="entry name" value="ADH_N"/>
    <property type="match status" value="1"/>
</dbReference>
<evidence type="ECO:0000256" key="4">
    <source>
        <dbReference type="ARBA" id="ARBA00022723"/>
    </source>
</evidence>
<evidence type="ECO:0000256" key="7">
    <source>
        <dbReference type="ARBA" id="ARBA00049164"/>
    </source>
</evidence>
<dbReference type="InterPro" id="IPR002328">
    <property type="entry name" value="ADH_Zn_CS"/>
</dbReference>
<name>A0ABN1P0Y8_9ACTN</name>
<feature type="domain" description="Enoyl reductase (ER)" evidence="10">
    <location>
        <begin position="12"/>
        <end position="340"/>
    </location>
</feature>
<evidence type="ECO:0000256" key="5">
    <source>
        <dbReference type="ARBA" id="ARBA00022833"/>
    </source>
</evidence>
<sequence>MKAFQLVAPHKAELRDVDVPEPGPGEILLQITGSGVCHSDLHLLHTDGMPYPMTLGHEPAGRIAALGPGVTGWEIGQHALAYIAWGCGLCRRCADGTDNACERFARRIVPGPGLGHPGAMADYLLVPARFLVPLGDLDPVDSAPLADAALTPYHVVSRALPLLTPSATAVVIGVGGLGHMAVQILRAITGSRIVAVDVDPAKLAAAEGYGADAAVPSDADAAARVLDLTSGVGADLVLDFVGTEPTLRLAASIVGSYGHLSAVGLAGGSIPFTADGSAAGLPWGATLSTPYAGTRRDLHEVVALARQGRIRVRAERHPLSEAQTVLDRLRRGEIQGRAVLVPG</sequence>
<evidence type="ECO:0000256" key="2">
    <source>
        <dbReference type="ARBA" id="ARBA00008072"/>
    </source>
</evidence>
<dbReference type="InterPro" id="IPR020843">
    <property type="entry name" value="ER"/>
</dbReference>
<proteinExistence type="inferred from homology"/>
<dbReference type="SUPFAM" id="SSF51735">
    <property type="entry name" value="NAD(P)-binding Rossmann-fold domains"/>
    <property type="match status" value="1"/>
</dbReference>
<evidence type="ECO:0000256" key="3">
    <source>
        <dbReference type="ARBA" id="ARBA00013190"/>
    </source>
</evidence>
<dbReference type="Pfam" id="PF00107">
    <property type="entry name" value="ADH_zinc_N"/>
    <property type="match status" value="1"/>
</dbReference>
<evidence type="ECO:0000313" key="12">
    <source>
        <dbReference type="Proteomes" id="UP001501578"/>
    </source>
</evidence>
<dbReference type="PANTHER" id="PTHR42940">
    <property type="entry name" value="ALCOHOL DEHYDROGENASE 1-RELATED"/>
    <property type="match status" value="1"/>
</dbReference>
<dbReference type="Gene3D" id="3.90.180.10">
    <property type="entry name" value="Medium-chain alcohol dehydrogenases, catalytic domain"/>
    <property type="match status" value="1"/>
</dbReference>
<protein>
    <recommendedName>
        <fullName evidence="3">alcohol dehydrogenase</fullName>
        <ecNumber evidence="3">1.1.1.1</ecNumber>
    </recommendedName>
</protein>
<keyword evidence="5 9" id="KW-0862">Zinc</keyword>
<comment type="cofactor">
    <cofactor evidence="1 9">
        <name>Zn(2+)</name>
        <dbReference type="ChEBI" id="CHEBI:29105"/>
    </cofactor>
</comment>
<dbReference type="SMART" id="SM00829">
    <property type="entry name" value="PKS_ER"/>
    <property type="match status" value="1"/>
</dbReference>
<gene>
    <name evidence="11" type="ORF">GCM10009560_18760</name>
</gene>
<dbReference type="SUPFAM" id="SSF50129">
    <property type="entry name" value="GroES-like"/>
    <property type="match status" value="1"/>
</dbReference>
<keyword evidence="12" id="KW-1185">Reference proteome</keyword>
<dbReference type="Proteomes" id="UP001501578">
    <property type="component" value="Unassembled WGS sequence"/>
</dbReference>
<dbReference type="EMBL" id="BAAAHQ010000008">
    <property type="protein sequence ID" value="GAA0920495.1"/>
    <property type="molecule type" value="Genomic_DNA"/>
</dbReference>
<dbReference type="PROSITE" id="PS00059">
    <property type="entry name" value="ADH_ZINC"/>
    <property type="match status" value="1"/>
</dbReference>
<dbReference type="CDD" id="cd05284">
    <property type="entry name" value="arabinose_DH_like"/>
    <property type="match status" value="1"/>
</dbReference>
<evidence type="ECO:0000313" key="11">
    <source>
        <dbReference type="EMBL" id="GAA0920495.1"/>
    </source>
</evidence>
<comment type="caution">
    <text evidence="11">The sequence shown here is derived from an EMBL/GenBank/DDBJ whole genome shotgun (WGS) entry which is preliminary data.</text>
</comment>
<organism evidence="11 12">
    <name type="scientific">Nonomuraea longicatena</name>
    <dbReference type="NCBI Taxonomy" id="83682"/>
    <lineage>
        <taxon>Bacteria</taxon>
        <taxon>Bacillati</taxon>
        <taxon>Actinomycetota</taxon>
        <taxon>Actinomycetes</taxon>
        <taxon>Streptosporangiales</taxon>
        <taxon>Streptosporangiaceae</taxon>
        <taxon>Nonomuraea</taxon>
    </lineage>
</organism>
<reference evidence="11 12" key="1">
    <citation type="journal article" date="2019" name="Int. J. Syst. Evol. Microbiol.">
        <title>The Global Catalogue of Microorganisms (GCM) 10K type strain sequencing project: providing services to taxonomists for standard genome sequencing and annotation.</title>
        <authorList>
            <consortium name="The Broad Institute Genomics Platform"/>
            <consortium name="The Broad Institute Genome Sequencing Center for Infectious Disease"/>
            <person name="Wu L."/>
            <person name="Ma J."/>
        </authorList>
    </citation>
    <scope>NUCLEOTIDE SEQUENCE [LARGE SCALE GENOMIC DNA]</scope>
    <source>
        <strain evidence="11 12">JCM 11136</strain>
    </source>
</reference>
<keyword evidence="4 9" id="KW-0479">Metal-binding</keyword>
<comment type="catalytic activity">
    <reaction evidence="8">
        <text>a primary alcohol + NAD(+) = an aldehyde + NADH + H(+)</text>
        <dbReference type="Rhea" id="RHEA:10736"/>
        <dbReference type="ChEBI" id="CHEBI:15378"/>
        <dbReference type="ChEBI" id="CHEBI:15734"/>
        <dbReference type="ChEBI" id="CHEBI:17478"/>
        <dbReference type="ChEBI" id="CHEBI:57540"/>
        <dbReference type="ChEBI" id="CHEBI:57945"/>
        <dbReference type="EC" id="1.1.1.1"/>
    </reaction>
</comment>
<dbReference type="RefSeq" id="WP_343949337.1">
    <property type="nucleotide sequence ID" value="NZ_BAAAHQ010000008.1"/>
</dbReference>
<evidence type="ECO:0000256" key="9">
    <source>
        <dbReference type="RuleBase" id="RU361277"/>
    </source>
</evidence>
<dbReference type="InterPro" id="IPR013149">
    <property type="entry name" value="ADH-like_C"/>
</dbReference>
<evidence type="ECO:0000256" key="8">
    <source>
        <dbReference type="ARBA" id="ARBA00049243"/>
    </source>
</evidence>
<keyword evidence="6" id="KW-0560">Oxidoreductase</keyword>
<dbReference type="PANTHER" id="PTHR42940:SF8">
    <property type="entry name" value="VACUOLAR PROTEIN SORTING-ASSOCIATED PROTEIN 11"/>
    <property type="match status" value="1"/>
</dbReference>
<evidence type="ECO:0000256" key="1">
    <source>
        <dbReference type="ARBA" id="ARBA00001947"/>
    </source>
</evidence>
<evidence type="ECO:0000259" key="10">
    <source>
        <dbReference type="SMART" id="SM00829"/>
    </source>
</evidence>
<comment type="catalytic activity">
    <reaction evidence="7">
        <text>a secondary alcohol + NAD(+) = a ketone + NADH + H(+)</text>
        <dbReference type="Rhea" id="RHEA:10740"/>
        <dbReference type="ChEBI" id="CHEBI:15378"/>
        <dbReference type="ChEBI" id="CHEBI:17087"/>
        <dbReference type="ChEBI" id="CHEBI:35681"/>
        <dbReference type="ChEBI" id="CHEBI:57540"/>
        <dbReference type="ChEBI" id="CHEBI:57945"/>
        <dbReference type="EC" id="1.1.1.1"/>
    </reaction>
</comment>
<dbReference type="InterPro" id="IPR013154">
    <property type="entry name" value="ADH-like_N"/>
</dbReference>